<feature type="domain" description="PPE" evidence="3">
    <location>
        <begin position="17"/>
        <end position="164"/>
    </location>
</feature>
<evidence type="ECO:0000313" key="4">
    <source>
        <dbReference type="EMBL" id="SDN84571.1"/>
    </source>
</evidence>
<reference evidence="5" key="1">
    <citation type="submission" date="2016-10" db="EMBL/GenBank/DDBJ databases">
        <authorList>
            <person name="Varghese N."/>
            <person name="Submissions S."/>
        </authorList>
    </citation>
    <scope>NUCLEOTIDE SEQUENCE [LARGE SCALE GENOMIC DNA]</scope>
    <source>
        <strain evidence="5">CGMCC 4.6609</strain>
    </source>
</reference>
<dbReference type="EMBL" id="FNIX01000001">
    <property type="protein sequence ID" value="SDN84571.1"/>
    <property type="molecule type" value="Genomic_DNA"/>
</dbReference>
<feature type="compositionally biased region" description="Low complexity" evidence="2">
    <location>
        <begin position="293"/>
        <end position="302"/>
    </location>
</feature>
<keyword evidence="5" id="KW-1185">Reference proteome</keyword>
<feature type="region of interest" description="Disordered" evidence="2">
    <location>
        <begin position="153"/>
        <end position="316"/>
    </location>
</feature>
<organism evidence="4 5">
    <name type="scientific">Lentzea jiangxiensis</name>
    <dbReference type="NCBI Taxonomy" id="641025"/>
    <lineage>
        <taxon>Bacteria</taxon>
        <taxon>Bacillati</taxon>
        <taxon>Actinomycetota</taxon>
        <taxon>Actinomycetes</taxon>
        <taxon>Pseudonocardiales</taxon>
        <taxon>Pseudonocardiaceae</taxon>
        <taxon>Lentzea</taxon>
    </lineage>
</organism>
<dbReference type="InterPro" id="IPR000030">
    <property type="entry name" value="PPE_dom"/>
</dbReference>
<protein>
    <submittedName>
        <fullName evidence="4">PPE family protein</fullName>
    </submittedName>
</protein>
<dbReference type="RefSeq" id="WP_090095928.1">
    <property type="nucleotide sequence ID" value="NZ_FNIX01000001.1"/>
</dbReference>
<dbReference type="SUPFAM" id="SSF140459">
    <property type="entry name" value="PE/PPE dimer-like"/>
    <property type="match status" value="1"/>
</dbReference>
<dbReference type="OrthoDB" id="3682216at2"/>
<evidence type="ECO:0000313" key="5">
    <source>
        <dbReference type="Proteomes" id="UP000199691"/>
    </source>
</evidence>
<evidence type="ECO:0000259" key="3">
    <source>
        <dbReference type="Pfam" id="PF00823"/>
    </source>
</evidence>
<gene>
    <name evidence="4" type="ORF">SAMN05421507_101478</name>
</gene>
<evidence type="ECO:0000256" key="2">
    <source>
        <dbReference type="SAM" id="MobiDB-lite"/>
    </source>
</evidence>
<evidence type="ECO:0000256" key="1">
    <source>
        <dbReference type="ARBA" id="ARBA00010652"/>
    </source>
</evidence>
<feature type="compositionally biased region" description="Polar residues" evidence="2">
    <location>
        <begin position="166"/>
        <end position="181"/>
    </location>
</feature>
<name>A0A1H0EQC8_9PSEU</name>
<feature type="compositionally biased region" description="Low complexity" evidence="2">
    <location>
        <begin position="217"/>
        <end position="242"/>
    </location>
</feature>
<dbReference type="Gene3D" id="1.20.1260.20">
    <property type="entry name" value="PPE superfamily"/>
    <property type="match status" value="1"/>
</dbReference>
<sequence>MADHRWQGYSHKELYERIHSGPGPSASFASMERWEGVSAALTEINEDLHKGIALSGAKWSGKAAEMAQSGLNPVAAWADTARTGSDVMRYSAELQAGYISKARADMPAPVAVTAEQPGALVTGLTHLFGGQTDHEKQEAAQDAAERRAREVMSTYASSTTANTSTLGQFTQPPQLQISGTGTVNGGGTQIGTAAVWGFGPHGRGGSATRGRTGSGSRGSATSSPRTTTTTTTPGSTTRTSGTAVTPAAAAKGSTSVSSSSSTTSTGLVGTGTGTGIGTGTGTAGVGLPGQRTSGRSDSSKSGSEAKQMEEGATATSSAAVGTVMQQGHVAGVANASGSAMGPMGTVGASNNNDQVHRRAVPMPQAFDPFGGMGGPRKGEEEEDLEHKAADYLRERDDIYGVGSYALPVIGESTTD</sequence>
<dbReference type="Pfam" id="PF00823">
    <property type="entry name" value="PPE"/>
    <property type="match status" value="1"/>
</dbReference>
<dbReference type="AlphaFoldDB" id="A0A1H0EQC8"/>
<proteinExistence type="inferred from homology"/>
<feature type="compositionally biased region" description="Gly residues" evidence="2">
    <location>
        <begin position="268"/>
        <end position="287"/>
    </location>
</feature>
<feature type="compositionally biased region" description="Low complexity" evidence="2">
    <location>
        <begin position="153"/>
        <end position="165"/>
    </location>
</feature>
<dbReference type="InterPro" id="IPR038332">
    <property type="entry name" value="PPE_sf"/>
</dbReference>
<feature type="compositionally biased region" description="Gly residues" evidence="2">
    <location>
        <begin position="199"/>
        <end position="216"/>
    </location>
</feature>
<comment type="similarity">
    <text evidence="1">Belongs to the mycobacterial PPE family.</text>
</comment>
<feature type="compositionally biased region" description="Low complexity" evidence="2">
    <location>
        <begin position="252"/>
        <end position="267"/>
    </location>
</feature>
<accession>A0A1H0EQC8</accession>
<dbReference type="STRING" id="641025.SAMN05421507_101478"/>
<dbReference type="Proteomes" id="UP000199691">
    <property type="component" value="Unassembled WGS sequence"/>
</dbReference>